<sequence>MSSNPWTSGSLDGFKKIIDINERIANGSTLHQLENTERHASVEFIEILKELTKKNKELTHINFEIQRMKLFKEFYNIISSDILDNLLSMVEFLSEHFQMVIDNKATLINKFRALYLGDYINVNVSYHSDICDFFPRVACIVNDLQTVLQNIEWFQLKFFESGDFKDSLDVVASALSNIQNHYQVIIESRDAMGILVKNK</sequence>
<name>A0ABM4C338_HYDVU</name>
<proteinExistence type="predicted"/>
<dbReference type="Proteomes" id="UP001652625">
    <property type="component" value="Chromosome 06"/>
</dbReference>
<protein>
    <submittedName>
        <fullName evidence="2">Uncharacterized protein LOC100198418</fullName>
    </submittedName>
</protein>
<accession>A0ABM4C338</accession>
<evidence type="ECO:0000313" key="2">
    <source>
        <dbReference type="RefSeq" id="XP_065655970.1"/>
    </source>
</evidence>
<dbReference type="PANTHER" id="PTHR16039:SF1">
    <property type="entry name" value="HAUS AUGMIN-LIKE COMPLEX SUBUNIT 2"/>
    <property type="match status" value="1"/>
</dbReference>
<organism evidence="1 2">
    <name type="scientific">Hydra vulgaris</name>
    <name type="common">Hydra</name>
    <name type="synonym">Hydra attenuata</name>
    <dbReference type="NCBI Taxonomy" id="6087"/>
    <lineage>
        <taxon>Eukaryota</taxon>
        <taxon>Metazoa</taxon>
        <taxon>Cnidaria</taxon>
        <taxon>Hydrozoa</taxon>
        <taxon>Hydroidolina</taxon>
        <taxon>Anthoathecata</taxon>
        <taxon>Aplanulata</taxon>
        <taxon>Hydridae</taxon>
        <taxon>Hydra</taxon>
    </lineage>
</organism>
<dbReference type="InterPro" id="IPR028346">
    <property type="entry name" value="HAUS2"/>
</dbReference>
<keyword evidence="1" id="KW-1185">Reference proteome</keyword>
<gene>
    <name evidence="2" type="primary">LOC100198418</name>
</gene>
<dbReference type="PANTHER" id="PTHR16039">
    <property type="entry name" value="HAUS AUGMIN-LIKE COMPLEX SUBUNIT 2"/>
    <property type="match status" value="1"/>
</dbReference>
<reference evidence="2" key="1">
    <citation type="submission" date="2025-08" db="UniProtKB">
        <authorList>
            <consortium name="RefSeq"/>
        </authorList>
    </citation>
    <scope>IDENTIFICATION</scope>
</reference>
<evidence type="ECO:0000313" key="1">
    <source>
        <dbReference type="Proteomes" id="UP001652625"/>
    </source>
</evidence>
<dbReference type="RefSeq" id="XP_065655970.1">
    <property type="nucleotide sequence ID" value="XM_065799898.1"/>
</dbReference>
<dbReference type="Pfam" id="PF15003">
    <property type="entry name" value="HAUS2"/>
    <property type="match status" value="1"/>
</dbReference>
<dbReference type="GeneID" id="100198418"/>